<keyword evidence="3" id="KW-0732">Signal</keyword>
<evidence type="ECO:0000256" key="1">
    <source>
        <dbReference type="ARBA" id="ARBA00008558"/>
    </source>
</evidence>
<dbReference type="InterPro" id="IPR008928">
    <property type="entry name" value="6-hairpin_glycosidase_sf"/>
</dbReference>
<evidence type="ECO:0000256" key="3">
    <source>
        <dbReference type="SAM" id="SignalP"/>
    </source>
</evidence>
<dbReference type="SUPFAM" id="SSF48208">
    <property type="entry name" value="Six-hairpin glycosidases"/>
    <property type="match status" value="1"/>
</dbReference>
<dbReference type="AlphaFoldDB" id="A0A315ZEK1"/>
<evidence type="ECO:0000259" key="4">
    <source>
        <dbReference type="Pfam" id="PF18962"/>
    </source>
</evidence>
<evidence type="ECO:0000313" key="5">
    <source>
        <dbReference type="EMBL" id="PWJ43995.1"/>
    </source>
</evidence>
<dbReference type="InterPro" id="IPR012341">
    <property type="entry name" value="6hp_glycosidase-like_sf"/>
</dbReference>
<protein>
    <submittedName>
        <fullName evidence="5">Putative secreted protein (Por secretion system target)</fullName>
    </submittedName>
</protein>
<dbReference type="InterPro" id="IPR026444">
    <property type="entry name" value="Secre_tail"/>
</dbReference>
<keyword evidence="2" id="KW-0413">Isomerase</keyword>
<dbReference type="Pfam" id="PF07221">
    <property type="entry name" value="GlcNAc_2-epim"/>
    <property type="match status" value="1"/>
</dbReference>
<sequence length="589" mass="67213">MKMKKLYSISISLIGVLINTCLFGQQVQVTSPYFQNPELLIDFADDCAKFWSGVHDPTYGGFYTFVNKEGNATNTSEKHLVSLSRDAYGMTRAFMLTGNEEYLQMASSSLDFIDNHLWDENYGGWHRSSNRSGSSPRTGDKTAFDQHYALLGNAAFYEATRSSNTWNVIEKGLDHMNEVYWDDRTEYLGYFHKTNTQSENPNGKSFNSTVDAITTHLYPLYLTTGDQQYLDRLNILKSNMIEYLVGSMDQSVIGFAEEFDSEWNIDHSQNRTIMGHVLKTAWCLGRIHRIDQDNNAINAAEVLIDDVLQNGYDHIYGGPFKDYDRTNGQMMMYGISDKAKAWWQMEQAITSGFILFDITKDEKYLQMTEESLDFFMDYFVDPTYGEIYADRAQNGSKIPQWGEDKGNDWKAAYHSIETAYYAYLYSQLLLKQEGASLYYNIEASNTERELLMNPLAIDFDKLKIQSVSLNGENFTDFNRDTRIVTLPANVEGKLKVTYIMEGLAPISVIDPLSSPTVTNNISIFPNPTKDVLFIESKTSNTSYRVLNILGNLEMSGTLNKLRDQINVSSLKSGIYFLQVDDTTIRFIKE</sequence>
<reference evidence="5 6" key="1">
    <citation type="submission" date="2018-03" db="EMBL/GenBank/DDBJ databases">
        <title>Genomic Encyclopedia of Archaeal and Bacterial Type Strains, Phase II (KMG-II): from individual species to whole genera.</title>
        <authorList>
            <person name="Goeker M."/>
        </authorList>
    </citation>
    <scope>NUCLEOTIDE SEQUENCE [LARGE SCALE GENOMIC DNA]</scope>
    <source>
        <strain evidence="5 6">DSM 28229</strain>
    </source>
</reference>
<accession>A0A315ZEK1</accession>
<feature type="signal peptide" evidence="3">
    <location>
        <begin position="1"/>
        <end position="24"/>
    </location>
</feature>
<dbReference type="RefSeq" id="WP_109615518.1">
    <property type="nucleotide sequence ID" value="NZ_QGDO01000001.1"/>
</dbReference>
<feature type="chain" id="PRO_5016266059" evidence="3">
    <location>
        <begin position="25"/>
        <end position="589"/>
    </location>
</feature>
<dbReference type="OrthoDB" id="618431at2"/>
<dbReference type="Gene3D" id="1.50.10.10">
    <property type="match status" value="1"/>
</dbReference>
<dbReference type="InterPro" id="IPR010819">
    <property type="entry name" value="AGE/CE"/>
</dbReference>
<comment type="caution">
    <text evidence="5">The sequence shown here is derived from an EMBL/GenBank/DDBJ whole genome shotgun (WGS) entry which is preliminary data.</text>
</comment>
<dbReference type="Proteomes" id="UP000245535">
    <property type="component" value="Unassembled WGS sequence"/>
</dbReference>
<gene>
    <name evidence="5" type="ORF">BC781_101345</name>
</gene>
<proteinExistence type="inferred from homology"/>
<dbReference type="EMBL" id="QGDO01000001">
    <property type="protein sequence ID" value="PWJ43995.1"/>
    <property type="molecule type" value="Genomic_DNA"/>
</dbReference>
<feature type="domain" description="Secretion system C-terminal sorting" evidence="4">
    <location>
        <begin position="523"/>
        <end position="585"/>
    </location>
</feature>
<evidence type="ECO:0000256" key="2">
    <source>
        <dbReference type="ARBA" id="ARBA00023235"/>
    </source>
</evidence>
<keyword evidence="6" id="KW-1185">Reference proteome</keyword>
<evidence type="ECO:0000313" key="6">
    <source>
        <dbReference type="Proteomes" id="UP000245535"/>
    </source>
</evidence>
<organism evidence="5 6">
    <name type="scientific">Sediminitomix flava</name>
    <dbReference type="NCBI Taxonomy" id="379075"/>
    <lineage>
        <taxon>Bacteria</taxon>
        <taxon>Pseudomonadati</taxon>
        <taxon>Bacteroidota</taxon>
        <taxon>Cytophagia</taxon>
        <taxon>Cytophagales</taxon>
        <taxon>Flammeovirgaceae</taxon>
        <taxon>Sediminitomix</taxon>
    </lineage>
</organism>
<dbReference type="GO" id="GO:0016853">
    <property type="term" value="F:isomerase activity"/>
    <property type="evidence" value="ECO:0007669"/>
    <property type="project" value="UniProtKB-KW"/>
</dbReference>
<dbReference type="GO" id="GO:0005975">
    <property type="term" value="P:carbohydrate metabolic process"/>
    <property type="evidence" value="ECO:0007669"/>
    <property type="project" value="InterPro"/>
</dbReference>
<dbReference type="Pfam" id="PF18962">
    <property type="entry name" value="Por_Secre_tail"/>
    <property type="match status" value="1"/>
</dbReference>
<comment type="similarity">
    <text evidence="1">Belongs to the N-acylglucosamine 2-epimerase family.</text>
</comment>
<dbReference type="PANTHER" id="PTHR15108">
    <property type="entry name" value="N-ACYLGLUCOSAMINE-2-EPIMERASE"/>
    <property type="match status" value="1"/>
</dbReference>
<dbReference type="NCBIfam" id="TIGR04183">
    <property type="entry name" value="Por_Secre_tail"/>
    <property type="match status" value="1"/>
</dbReference>
<name>A0A315ZEK1_SEDFL</name>